<dbReference type="SUPFAM" id="SSF141868">
    <property type="entry name" value="EAL domain-like"/>
    <property type="match status" value="1"/>
</dbReference>
<evidence type="ECO:0000313" key="4">
    <source>
        <dbReference type="Proteomes" id="UP000823821"/>
    </source>
</evidence>
<dbReference type="SMART" id="SM00052">
    <property type="entry name" value="EAL"/>
    <property type="match status" value="1"/>
</dbReference>
<evidence type="ECO:0000313" key="3">
    <source>
        <dbReference type="EMBL" id="HJA80064.1"/>
    </source>
</evidence>
<sequence length="709" mass="80471">MLTNTFDGIKDLVYIVDLETYDLLYANEACRKSFHIDDVRGLKCYETIQGFAQPCEFCTNKQLLKYGRWTWSCYNHLLQRRFDLYDSLIEFDGRKARMEIAYDAGTQAEAGGSLPGYHDDIERLLSHCVRLLHESTDSGNDNFNIVLEEVGRFLEADRCRLFEFHEHEAKSTREWIRQRDDSPRNNRREMPENVYAGWCESLRQGNGVHIADVEALAATSPDEHAFLSSQGIRSLLVEPLVVSSALFGFLCVDNPAPDKVRVARIMLTSISQVMSSAIERLRLMSTLAHFTNHDALTGLGNRHFFLEQMHHLSGSGAAILLLEVNGLKKINETCGMRHGDELLIRIADILRNLAGEGTPFRLGGGEFALLWPAISEADFHAVMERVAPFFSGTLGFSAAVGGHWQTEGETPHEAYIRAEELLYQHKKEHYRRQGTSRYRAEMDDMLHLAQPGKLEQLLETGKFITYWQPKFSVENGHISGAEVLVRLRDNGDIIGPGQFIPLLEALHRTYLLDFHVFEETCRFLRSWLDDGLPVVPISSNFSRHTFVMPDFLERLEAIRTRYDIPLSLLQVEITETVDAADHEAFLAMARKLHEHGFSLAIDDFGVAHANLATLAEVDFNVLKLDKRLVDSLESNPKLLEILKMLIATSRSLHITTVAEGVERQRQLDILSQMGCHEIQGYLLSRPLPVEEFRQKLTDDARSEFGPSPS</sequence>
<dbReference type="SUPFAM" id="SSF55781">
    <property type="entry name" value="GAF domain-like"/>
    <property type="match status" value="1"/>
</dbReference>
<dbReference type="Gene3D" id="3.30.450.40">
    <property type="match status" value="1"/>
</dbReference>
<dbReference type="Proteomes" id="UP000823821">
    <property type="component" value="Unassembled WGS sequence"/>
</dbReference>
<reference evidence="3" key="2">
    <citation type="submission" date="2021-04" db="EMBL/GenBank/DDBJ databases">
        <authorList>
            <person name="Gilroy R."/>
        </authorList>
    </citation>
    <scope>NUCLEOTIDE SEQUENCE</scope>
    <source>
        <strain evidence="3">5032</strain>
    </source>
</reference>
<feature type="domain" description="GGDEF" evidence="2">
    <location>
        <begin position="315"/>
        <end position="440"/>
    </location>
</feature>
<dbReference type="Gene3D" id="3.20.20.450">
    <property type="entry name" value="EAL domain"/>
    <property type="match status" value="1"/>
</dbReference>
<dbReference type="EMBL" id="DWZD01000053">
    <property type="protein sequence ID" value="HJA80064.1"/>
    <property type="molecule type" value="Genomic_DNA"/>
</dbReference>
<dbReference type="InterPro" id="IPR029787">
    <property type="entry name" value="Nucleotide_cyclase"/>
</dbReference>
<gene>
    <name evidence="3" type="ORF">H9784_10960</name>
</gene>
<accession>A0A9D2HQG5</accession>
<reference evidence="3" key="1">
    <citation type="journal article" date="2021" name="PeerJ">
        <title>Extensive microbial diversity within the chicken gut microbiome revealed by metagenomics and culture.</title>
        <authorList>
            <person name="Gilroy R."/>
            <person name="Ravi A."/>
            <person name="Getino M."/>
            <person name="Pursley I."/>
            <person name="Horton D.L."/>
            <person name="Alikhan N.F."/>
            <person name="Baker D."/>
            <person name="Gharbi K."/>
            <person name="Hall N."/>
            <person name="Watson M."/>
            <person name="Adriaenssens E.M."/>
            <person name="Foster-Nyarko E."/>
            <person name="Jarju S."/>
            <person name="Secka A."/>
            <person name="Antonio M."/>
            <person name="Oren A."/>
            <person name="Chaudhuri R.R."/>
            <person name="La Ragione R."/>
            <person name="Hildebrand F."/>
            <person name="Pallen M.J."/>
        </authorList>
    </citation>
    <scope>NUCLEOTIDE SEQUENCE</scope>
    <source>
        <strain evidence="3">5032</strain>
    </source>
</reference>
<dbReference type="NCBIfam" id="TIGR00254">
    <property type="entry name" value="GGDEF"/>
    <property type="match status" value="1"/>
</dbReference>
<evidence type="ECO:0000259" key="1">
    <source>
        <dbReference type="PROSITE" id="PS50883"/>
    </source>
</evidence>
<evidence type="ECO:0000259" key="2">
    <source>
        <dbReference type="PROSITE" id="PS50887"/>
    </source>
</evidence>
<dbReference type="PANTHER" id="PTHR33121">
    <property type="entry name" value="CYCLIC DI-GMP PHOSPHODIESTERASE PDEF"/>
    <property type="match status" value="1"/>
</dbReference>
<dbReference type="InterPro" id="IPR050706">
    <property type="entry name" value="Cyclic-di-GMP_PDE-like"/>
</dbReference>
<dbReference type="Gene3D" id="3.30.70.270">
    <property type="match status" value="1"/>
</dbReference>
<dbReference type="GO" id="GO:0071111">
    <property type="term" value="F:cyclic-guanylate-specific phosphodiesterase activity"/>
    <property type="evidence" value="ECO:0007669"/>
    <property type="project" value="InterPro"/>
</dbReference>
<dbReference type="InterPro" id="IPR003018">
    <property type="entry name" value="GAF"/>
</dbReference>
<dbReference type="Pfam" id="PF01590">
    <property type="entry name" value="GAF"/>
    <property type="match status" value="1"/>
</dbReference>
<dbReference type="AlphaFoldDB" id="A0A9D2HQG5"/>
<proteinExistence type="predicted"/>
<dbReference type="InterPro" id="IPR001633">
    <property type="entry name" value="EAL_dom"/>
</dbReference>
<dbReference type="InterPro" id="IPR029016">
    <property type="entry name" value="GAF-like_dom_sf"/>
</dbReference>
<dbReference type="InterPro" id="IPR000160">
    <property type="entry name" value="GGDEF_dom"/>
</dbReference>
<dbReference type="Pfam" id="PF00563">
    <property type="entry name" value="EAL"/>
    <property type="match status" value="1"/>
</dbReference>
<dbReference type="SUPFAM" id="SSF55073">
    <property type="entry name" value="Nucleotide cyclase"/>
    <property type="match status" value="1"/>
</dbReference>
<protein>
    <submittedName>
        <fullName evidence="3">EAL domain-containing protein</fullName>
    </submittedName>
</protein>
<organism evidence="3 4">
    <name type="scientific">Candidatus Desulfovibrio intestinavium</name>
    <dbReference type="NCBI Taxonomy" id="2838534"/>
    <lineage>
        <taxon>Bacteria</taxon>
        <taxon>Pseudomonadati</taxon>
        <taxon>Thermodesulfobacteriota</taxon>
        <taxon>Desulfovibrionia</taxon>
        <taxon>Desulfovibrionales</taxon>
        <taxon>Desulfovibrionaceae</taxon>
        <taxon>Desulfovibrio</taxon>
    </lineage>
</organism>
<dbReference type="Pfam" id="PF00990">
    <property type="entry name" value="GGDEF"/>
    <property type="match status" value="1"/>
</dbReference>
<dbReference type="PROSITE" id="PS50887">
    <property type="entry name" value="GGDEF"/>
    <property type="match status" value="1"/>
</dbReference>
<feature type="domain" description="EAL" evidence="1">
    <location>
        <begin position="447"/>
        <end position="700"/>
    </location>
</feature>
<dbReference type="SMART" id="SM00267">
    <property type="entry name" value="GGDEF"/>
    <property type="match status" value="1"/>
</dbReference>
<dbReference type="CDD" id="cd01948">
    <property type="entry name" value="EAL"/>
    <property type="match status" value="1"/>
</dbReference>
<comment type="caution">
    <text evidence="3">The sequence shown here is derived from an EMBL/GenBank/DDBJ whole genome shotgun (WGS) entry which is preliminary data.</text>
</comment>
<dbReference type="InterPro" id="IPR043128">
    <property type="entry name" value="Rev_trsase/Diguanyl_cyclase"/>
</dbReference>
<dbReference type="CDD" id="cd01949">
    <property type="entry name" value="GGDEF"/>
    <property type="match status" value="1"/>
</dbReference>
<dbReference type="PROSITE" id="PS50883">
    <property type="entry name" value="EAL"/>
    <property type="match status" value="1"/>
</dbReference>
<name>A0A9D2HQG5_9BACT</name>
<dbReference type="InterPro" id="IPR035919">
    <property type="entry name" value="EAL_sf"/>
</dbReference>
<dbReference type="PANTHER" id="PTHR33121:SF70">
    <property type="entry name" value="SIGNALING PROTEIN YKOW"/>
    <property type="match status" value="1"/>
</dbReference>
<dbReference type="SMART" id="SM00065">
    <property type="entry name" value="GAF"/>
    <property type="match status" value="1"/>
</dbReference>